<proteinExistence type="predicted"/>
<accession>A0A2Z2NYZ9</accession>
<name>A0A2Z2NYZ9_9GAMM</name>
<gene>
    <name evidence="1" type="primary">mqnB</name>
    <name evidence="1" type="ORF">IMCC3135_32470</name>
</gene>
<reference evidence="1 2" key="1">
    <citation type="submission" date="2016-12" db="EMBL/GenBank/DDBJ databases">
        <authorList>
            <person name="Song W.-J."/>
            <person name="Kurnit D.M."/>
        </authorList>
    </citation>
    <scope>NUCLEOTIDE SEQUENCE [LARGE SCALE GENOMIC DNA]</scope>
    <source>
        <strain evidence="1 2">IMCC3135</strain>
    </source>
</reference>
<dbReference type="Gene3D" id="3.40.50.1580">
    <property type="entry name" value="Nucleoside phosphorylase domain"/>
    <property type="match status" value="1"/>
</dbReference>
<keyword evidence="1" id="KW-0326">Glycosidase</keyword>
<dbReference type="RefSeq" id="WP_088921303.1">
    <property type="nucleotide sequence ID" value="NZ_CP018632.1"/>
</dbReference>
<dbReference type="EMBL" id="CP018632">
    <property type="protein sequence ID" value="ASJ76539.1"/>
    <property type="molecule type" value="Genomic_DNA"/>
</dbReference>
<dbReference type="GO" id="GO:0009116">
    <property type="term" value="P:nucleoside metabolic process"/>
    <property type="evidence" value="ECO:0007669"/>
    <property type="project" value="InterPro"/>
</dbReference>
<keyword evidence="2" id="KW-1185">Reference proteome</keyword>
<evidence type="ECO:0000313" key="2">
    <source>
        <dbReference type="Proteomes" id="UP000250079"/>
    </source>
</evidence>
<dbReference type="InterPro" id="IPR035994">
    <property type="entry name" value="Nucleoside_phosphorylase_sf"/>
</dbReference>
<sequence length="272" mass="29589">MSLVCIITALPAESRIFIDALKLRHVQMRGLRLYASEQYLLLQTGLGKLRAATATGALLHARPDITAVINTGIAGAAADLGSVFLAHQVVDAATGVQWFPHLPPQRQVGRVPTARLLTVDQPASEYREGTLFDMEASGIFMAASNWLSNDSMHSVKVVSDNAKQPLTAFEPAQANALMQACLPVVMQLADWHHQSEKGEANTQSRDACCDAIHAKVRHTVSDRHQLDRLVQQYTTLLGQVPDLATLQQLSSASDVRKHLQNALQKAPLTYGS</sequence>
<protein>
    <submittedName>
        <fullName evidence="1">Futalosine hydrolase</fullName>
        <ecNumber evidence="1">3.2.2.26</ecNumber>
    </submittedName>
</protein>
<dbReference type="KEGG" id="gai:IMCC3135_32470"/>
<evidence type="ECO:0000313" key="1">
    <source>
        <dbReference type="EMBL" id="ASJ76539.1"/>
    </source>
</evidence>
<dbReference type="GO" id="GO:0016798">
    <property type="term" value="F:hydrolase activity, acting on glycosyl bonds"/>
    <property type="evidence" value="ECO:0007669"/>
    <property type="project" value="UniProtKB-KW"/>
</dbReference>
<dbReference type="AlphaFoldDB" id="A0A2Z2NYZ9"/>
<dbReference type="EC" id="3.2.2.26" evidence="1"/>
<dbReference type="SUPFAM" id="SSF53167">
    <property type="entry name" value="Purine and uridine phosphorylases"/>
    <property type="match status" value="1"/>
</dbReference>
<organism evidence="1 2">
    <name type="scientific">Granulosicoccus antarcticus IMCC3135</name>
    <dbReference type="NCBI Taxonomy" id="1192854"/>
    <lineage>
        <taxon>Bacteria</taxon>
        <taxon>Pseudomonadati</taxon>
        <taxon>Pseudomonadota</taxon>
        <taxon>Gammaproteobacteria</taxon>
        <taxon>Chromatiales</taxon>
        <taxon>Granulosicoccaceae</taxon>
        <taxon>Granulosicoccus</taxon>
    </lineage>
</organism>
<dbReference type="OrthoDB" id="21362at2"/>
<dbReference type="Proteomes" id="UP000250079">
    <property type="component" value="Chromosome"/>
</dbReference>
<keyword evidence="1" id="KW-0378">Hydrolase</keyword>